<proteinExistence type="predicted"/>
<evidence type="ECO:0000259" key="1">
    <source>
        <dbReference type="Pfam" id="PF13460"/>
    </source>
</evidence>
<sequence>MNVLIAGACDDTGRCLVEYLVKNTDHETYAVVHEEEQKQALEYIGQDRISTMPSDVEELNALTEEMDAVIYAGGCDVKTNDQKVIKSVLEDTKALINAAARNKVKRFILLSAMGADDPQGSKEDYLYKKREAEDYLKNTGMDFTIIRVGELSSEKPSGKVKLEESIHWIKDPAVSCEDVAKVMAASLDSDRMTNKTVELISGDTSVEDALQKM</sequence>
<dbReference type="PANTHER" id="PTHR15020">
    <property type="entry name" value="FLAVIN REDUCTASE-RELATED"/>
    <property type="match status" value="1"/>
</dbReference>
<dbReference type="AlphaFoldDB" id="A0A443IZM3"/>
<dbReference type="Proteomes" id="UP000273811">
    <property type="component" value="Unassembled WGS sequence"/>
</dbReference>
<dbReference type="Gene3D" id="3.40.50.720">
    <property type="entry name" value="NAD(P)-binding Rossmann-like Domain"/>
    <property type="match status" value="1"/>
</dbReference>
<organism evidence="2 3">
    <name type="scientific">Siminovitchia fortis</name>
    <dbReference type="NCBI Taxonomy" id="254758"/>
    <lineage>
        <taxon>Bacteria</taxon>
        <taxon>Bacillati</taxon>
        <taxon>Bacillota</taxon>
        <taxon>Bacilli</taxon>
        <taxon>Bacillales</taxon>
        <taxon>Bacillaceae</taxon>
        <taxon>Siminovitchia</taxon>
    </lineage>
</organism>
<dbReference type="Pfam" id="PF13460">
    <property type="entry name" value="NAD_binding_10"/>
    <property type="match status" value="1"/>
</dbReference>
<dbReference type="OrthoDB" id="9803892at2"/>
<dbReference type="InterPro" id="IPR016040">
    <property type="entry name" value="NAD(P)-bd_dom"/>
</dbReference>
<reference evidence="2" key="1">
    <citation type="submission" date="2018-12" db="EMBL/GenBank/DDBJ databases">
        <authorList>
            <person name="Sun L."/>
            <person name="Chen Z."/>
        </authorList>
    </citation>
    <scope>NUCLEOTIDE SEQUENCE [LARGE SCALE GENOMIC DNA]</scope>
    <source>
        <strain evidence="2">DSM 16012</strain>
    </source>
</reference>
<evidence type="ECO:0000313" key="2">
    <source>
        <dbReference type="EMBL" id="RWR13606.1"/>
    </source>
</evidence>
<dbReference type="RefSeq" id="WP_120070414.1">
    <property type="nucleotide sequence ID" value="NZ_CP126113.1"/>
</dbReference>
<dbReference type="InterPro" id="IPR036291">
    <property type="entry name" value="NAD(P)-bd_dom_sf"/>
</dbReference>
<comment type="caution">
    <text evidence="2">The sequence shown here is derived from an EMBL/GenBank/DDBJ whole genome shotgun (WGS) entry which is preliminary data.</text>
</comment>
<dbReference type="EMBL" id="QYTU02000005">
    <property type="protein sequence ID" value="RWR13606.1"/>
    <property type="molecule type" value="Genomic_DNA"/>
</dbReference>
<gene>
    <name evidence="2" type="ORF">D4N35_004090</name>
</gene>
<protein>
    <submittedName>
        <fullName evidence="2">NAD-dependent epimerase/dehydratase family protein</fullName>
    </submittedName>
</protein>
<keyword evidence="3" id="KW-1185">Reference proteome</keyword>
<dbReference type="PANTHER" id="PTHR15020:SF50">
    <property type="entry name" value="UPF0659 PROTEIN YMR090W"/>
    <property type="match status" value="1"/>
</dbReference>
<evidence type="ECO:0000313" key="3">
    <source>
        <dbReference type="Proteomes" id="UP000273811"/>
    </source>
</evidence>
<feature type="domain" description="NAD(P)-binding" evidence="1">
    <location>
        <begin position="7"/>
        <end position="189"/>
    </location>
</feature>
<accession>A0A443IZM3</accession>
<name>A0A443IZM3_9BACI</name>
<dbReference type="SUPFAM" id="SSF51735">
    <property type="entry name" value="NAD(P)-binding Rossmann-fold domains"/>
    <property type="match status" value="1"/>
</dbReference>